<organism evidence="3 4">
    <name type="scientific">Tanacetum coccineum</name>
    <dbReference type="NCBI Taxonomy" id="301880"/>
    <lineage>
        <taxon>Eukaryota</taxon>
        <taxon>Viridiplantae</taxon>
        <taxon>Streptophyta</taxon>
        <taxon>Embryophyta</taxon>
        <taxon>Tracheophyta</taxon>
        <taxon>Spermatophyta</taxon>
        <taxon>Magnoliopsida</taxon>
        <taxon>eudicotyledons</taxon>
        <taxon>Gunneridae</taxon>
        <taxon>Pentapetalae</taxon>
        <taxon>asterids</taxon>
        <taxon>campanulids</taxon>
        <taxon>Asterales</taxon>
        <taxon>Asteraceae</taxon>
        <taxon>Asteroideae</taxon>
        <taxon>Anthemideae</taxon>
        <taxon>Anthemidinae</taxon>
        <taxon>Tanacetum</taxon>
    </lineage>
</organism>
<keyword evidence="3" id="KW-0808">Transferase</keyword>
<sequence length="541" mass="61662">MAEMVFRVQVMCQFMDTWDEVSDPIELADFRFISLIGCVYKALSKVLATRLASVIHKVVRHNQTAFISGRQILDGALLANEIILFANQSDLKLLCLKVDFEKAFDSVCWSFLDDTMVNMGFGEKWRSWIHGCLYSASVSVLVNGSPTGEFSMTRESNAKSLIRILKCFQDVSGLNINLSKSRLFGVCVDEPKVVRVANVVLCRHDNLPLMYLGLPVGKDMSKAASWDLIIERFYRRLSSWKSKDLSIGGRLTLTKLVLSSLSIYYLFLFRASLKISDLLEKIRGLGIGSIRAKNLALLGKWWWCFHVEKDALWNKAIGEMVEMGDYRPLMALELKRVWLDKGPCLKIRFPRLYALDKNTNCRLNERLAETDGSWVLSSAWRSSTQGRSCNELNLLYSITESCSLNFGALEPYHSEQKFKWNSWVPRKIYIFAWCAFNDRLPLLDNRGLDVGSVLCPFCSNAPEDANHLLTCPRVLTIWRKVFSWWKMDFPSNLSLSLLASSAAHLPHNKVVAKVFQAHCELWFAPSLEELRFLSFVSSASF</sequence>
<name>A0ABQ5BLK9_9ASTR</name>
<keyword evidence="4" id="KW-1185">Reference proteome</keyword>
<dbReference type="PANTHER" id="PTHR33116">
    <property type="entry name" value="REVERSE TRANSCRIPTASE ZINC-BINDING DOMAIN-CONTAINING PROTEIN-RELATED-RELATED"/>
    <property type="match status" value="1"/>
</dbReference>
<gene>
    <name evidence="3" type="ORF">Tco_0861724</name>
</gene>
<keyword evidence="3" id="KW-0548">Nucleotidyltransferase</keyword>
<reference evidence="3" key="2">
    <citation type="submission" date="2022-01" db="EMBL/GenBank/DDBJ databases">
        <authorList>
            <person name="Yamashiro T."/>
            <person name="Shiraishi A."/>
            <person name="Satake H."/>
            <person name="Nakayama K."/>
        </authorList>
    </citation>
    <scope>NUCLEOTIDE SEQUENCE</scope>
</reference>
<dbReference type="Proteomes" id="UP001151760">
    <property type="component" value="Unassembled WGS sequence"/>
</dbReference>
<dbReference type="PANTHER" id="PTHR33116:SF79">
    <property type="entry name" value="REVERSE TRANSCRIPTASE DOMAIN, ZINC FINGER, CCHC-TYPE-RELATED"/>
    <property type="match status" value="1"/>
</dbReference>
<dbReference type="CDD" id="cd01650">
    <property type="entry name" value="RT_nLTR_like"/>
    <property type="match status" value="1"/>
</dbReference>
<dbReference type="InterPro" id="IPR000477">
    <property type="entry name" value="RT_dom"/>
</dbReference>
<feature type="domain" description="Reverse transcriptase zinc-binding" evidence="2">
    <location>
        <begin position="414"/>
        <end position="478"/>
    </location>
</feature>
<dbReference type="InterPro" id="IPR026960">
    <property type="entry name" value="RVT-Znf"/>
</dbReference>
<reference evidence="3" key="1">
    <citation type="journal article" date="2022" name="Int. J. Mol. Sci.">
        <title>Draft Genome of Tanacetum Coccineum: Genomic Comparison of Closely Related Tanacetum-Family Plants.</title>
        <authorList>
            <person name="Yamashiro T."/>
            <person name="Shiraishi A."/>
            <person name="Nakayama K."/>
            <person name="Satake H."/>
        </authorList>
    </citation>
    <scope>NUCLEOTIDE SEQUENCE</scope>
</reference>
<dbReference type="Pfam" id="PF13966">
    <property type="entry name" value="zf-RVT"/>
    <property type="match status" value="1"/>
</dbReference>
<dbReference type="EMBL" id="BQNB010013333">
    <property type="protein sequence ID" value="GJT14682.1"/>
    <property type="molecule type" value="Genomic_DNA"/>
</dbReference>
<dbReference type="Pfam" id="PF00078">
    <property type="entry name" value="RVT_1"/>
    <property type="match status" value="1"/>
</dbReference>
<evidence type="ECO:0000313" key="4">
    <source>
        <dbReference type="Proteomes" id="UP001151760"/>
    </source>
</evidence>
<proteinExistence type="predicted"/>
<keyword evidence="3" id="KW-0695">RNA-directed DNA polymerase</keyword>
<accession>A0ABQ5BLK9</accession>
<feature type="domain" description="Reverse transcriptase" evidence="1">
    <location>
        <begin position="29"/>
        <end position="145"/>
    </location>
</feature>
<protein>
    <submittedName>
        <fullName evidence="3">RNA-directed DNA polymerase, eukaryota</fullName>
    </submittedName>
</protein>
<evidence type="ECO:0000313" key="3">
    <source>
        <dbReference type="EMBL" id="GJT14682.1"/>
    </source>
</evidence>
<evidence type="ECO:0000259" key="2">
    <source>
        <dbReference type="Pfam" id="PF13966"/>
    </source>
</evidence>
<evidence type="ECO:0000259" key="1">
    <source>
        <dbReference type="Pfam" id="PF00078"/>
    </source>
</evidence>
<comment type="caution">
    <text evidence="3">The sequence shown here is derived from an EMBL/GenBank/DDBJ whole genome shotgun (WGS) entry which is preliminary data.</text>
</comment>
<dbReference type="GO" id="GO:0003964">
    <property type="term" value="F:RNA-directed DNA polymerase activity"/>
    <property type="evidence" value="ECO:0007669"/>
    <property type="project" value="UniProtKB-KW"/>
</dbReference>